<accession>A0A1Y1II55</accession>
<dbReference type="Gene3D" id="3.20.20.120">
    <property type="entry name" value="Enolase-like C-terminal domain"/>
    <property type="match status" value="1"/>
</dbReference>
<evidence type="ECO:0000259" key="8">
    <source>
        <dbReference type="SMART" id="SM01193"/>
    </source>
</evidence>
<dbReference type="OMA" id="IHESTCN"/>
<evidence type="ECO:0000256" key="1">
    <source>
        <dbReference type="ARBA" id="ARBA00005031"/>
    </source>
</evidence>
<evidence type="ECO:0000256" key="3">
    <source>
        <dbReference type="ARBA" id="ARBA00012058"/>
    </source>
</evidence>
<evidence type="ECO:0000313" key="10">
    <source>
        <dbReference type="Proteomes" id="UP000054558"/>
    </source>
</evidence>
<evidence type="ECO:0000313" key="9">
    <source>
        <dbReference type="EMBL" id="GAQ87828.1"/>
    </source>
</evidence>
<reference evidence="9 10" key="1">
    <citation type="journal article" date="2014" name="Nat. Commun.">
        <title>Klebsormidium flaccidum genome reveals primary factors for plant terrestrial adaptation.</title>
        <authorList>
            <person name="Hori K."/>
            <person name="Maruyama F."/>
            <person name="Fujisawa T."/>
            <person name="Togashi T."/>
            <person name="Yamamoto N."/>
            <person name="Seo M."/>
            <person name="Sato S."/>
            <person name="Yamada T."/>
            <person name="Mori H."/>
            <person name="Tajima N."/>
            <person name="Moriyama T."/>
            <person name="Ikeuchi M."/>
            <person name="Watanabe M."/>
            <person name="Wada H."/>
            <person name="Kobayashi K."/>
            <person name="Saito M."/>
            <person name="Masuda T."/>
            <person name="Sasaki-Sekimoto Y."/>
            <person name="Mashiguchi K."/>
            <person name="Awai K."/>
            <person name="Shimojima M."/>
            <person name="Masuda S."/>
            <person name="Iwai M."/>
            <person name="Nobusawa T."/>
            <person name="Narise T."/>
            <person name="Kondo S."/>
            <person name="Saito H."/>
            <person name="Sato R."/>
            <person name="Murakawa M."/>
            <person name="Ihara Y."/>
            <person name="Oshima-Yamada Y."/>
            <person name="Ohtaka K."/>
            <person name="Satoh M."/>
            <person name="Sonobe K."/>
            <person name="Ishii M."/>
            <person name="Ohtani R."/>
            <person name="Kanamori-Sato M."/>
            <person name="Honoki R."/>
            <person name="Miyazaki D."/>
            <person name="Mochizuki H."/>
            <person name="Umetsu J."/>
            <person name="Higashi K."/>
            <person name="Shibata D."/>
            <person name="Kamiya Y."/>
            <person name="Sato N."/>
            <person name="Nakamura Y."/>
            <person name="Tabata S."/>
            <person name="Ida S."/>
            <person name="Kurokawa K."/>
            <person name="Ohta H."/>
        </authorList>
    </citation>
    <scope>NUCLEOTIDE SEQUENCE [LARGE SCALE GENOMIC DNA]</scope>
    <source>
        <strain evidence="9 10">NIES-2285</strain>
    </source>
</reference>
<dbReference type="Gene3D" id="3.30.390.10">
    <property type="entry name" value="Enolase-like, N-terminal domain"/>
    <property type="match status" value="1"/>
</dbReference>
<dbReference type="SMART" id="SM01192">
    <property type="entry name" value="Enolase_C"/>
    <property type="match status" value="1"/>
</dbReference>
<dbReference type="PANTHER" id="PTHR11902">
    <property type="entry name" value="ENOLASE"/>
    <property type="match status" value="1"/>
</dbReference>
<feature type="compositionally biased region" description="Pro residues" evidence="6">
    <location>
        <begin position="491"/>
        <end position="504"/>
    </location>
</feature>
<feature type="region of interest" description="Disordered" evidence="6">
    <location>
        <begin position="490"/>
        <end position="513"/>
    </location>
</feature>
<feature type="domain" description="Enolase C-terminal TIM barrel" evidence="7">
    <location>
        <begin position="196"/>
        <end position="487"/>
    </location>
</feature>
<evidence type="ECO:0000259" key="7">
    <source>
        <dbReference type="SMART" id="SM01192"/>
    </source>
</evidence>
<dbReference type="InterPro" id="IPR020811">
    <property type="entry name" value="Enolase_N"/>
</dbReference>
<dbReference type="InterPro" id="IPR020810">
    <property type="entry name" value="Enolase_C"/>
</dbReference>
<comment type="pathway">
    <text evidence="1">Carbohydrate degradation; glycolysis; pyruvate from D-glyceraldehyde 3-phosphate: step 4/5.</text>
</comment>
<dbReference type="SMART" id="SM01193">
    <property type="entry name" value="Enolase_N"/>
    <property type="match status" value="1"/>
</dbReference>
<organism evidence="9 10">
    <name type="scientific">Klebsormidium nitens</name>
    <name type="common">Green alga</name>
    <name type="synonym">Ulothrix nitens</name>
    <dbReference type="NCBI Taxonomy" id="105231"/>
    <lineage>
        <taxon>Eukaryota</taxon>
        <taxon>Viridiplantae</taxon>
        <taxon>Streptophyta</taxon>
        <taxon>Klebsormidiophyceae</taxon>
        <taxon>Klebsormidiales</taxon>
        <taxon>Klebsormidiaceae</taxon>
        <taxon>Klebsormidium</taxon>
    </lineage>
</organism>
<keyword evidence="4" id="KW-0324">Glycolysis</keyword>
<dbReference type="EC" id="4.2.1.11" evidence="3"/>
<dbReference type="Pfam" id="PF03952">
    <property type="entry name" value="Enolase_N"/>
    <property type="match status" value="1"/>
</dbReference>
<feature type="region of interest" description="Disordered" evidence="6">
    <location>
        <begin position="89"/>
        <end position="116"/>
    </location>
</feature>
<gene>
    <name evidence="9" type="ORF">KFL_003800040</name>
</gene>
<dbReference type="Pfam" id="PF00113">
    <property type="entry name" value="Enolase_C"/>
    <property type="match status" value="1"/>
</dbReference>
<proteinExistence type="inferred from homology"/>
<dbReference type="PANTHER" id="PTHR11902:SF56">
    <property type="entry name" value="CYTOSOLIC ENOLASE 3"/>
    <property type="match status" value="1"/>
</dbReference>
<keyword evidence="10" id="KW-1185">Reference proteome</keyword>
<dbReference type="OrthoDB" id="1739814at2759"/>
<dbReference type="Proteomes" id="UP000054558">
    <property type="component" value="Unassembled WGS sequence"/>
</dbReference>
<sequence length="513" mass="54337">MASREATSSTSTAALTVQEYLDKHQLSLRIEEAVNAAVRARAEEPVSYLADVLRRAAPAVITKVRARQIYDSRGVPTIEVDVQTRKGSFRAAVPSGEATRGHDTSDEDASKSPPSSVSQAIAIVNTVLAPPLIGKDPTKQVEIDQLICRVLEKSGDKTGGGASAILAVSLAVCRAGAAEKGVPLYQHIAELAANIRLVLPVPAFTVINGGRHAGNKLACQDFTILPVGADSFASAMRMGTETYHQLRTVIKEKYPADPCSIGDEGGYAPSISSGREALDLIVAAIDRAGGTGRVKIGLDVVASNLFTEAKVYDLDYKTPNNDGKQKKTGADLMTSYKELCAAYPIVSVGDPFDRTDWENTKGLNAADVCQVVGDELLESNVKTIAAAVQGKWCNGLLVKVHDAGTVSATIDAVRTAKEAGWGVMVGHGSGETDDAFIADLAVGLAAGQFKAGAPCQSERLAKYNQLLRIEEQLGDKAIYGGEDFRHIPWVTPSPPSRPAIPPVPYREIAPNHS</sequence>
<dbReference type="SUPFAM" id="SSF54826">
    <property type="entry name" value="Enolase N-terminal domain-like"/>
    <property type="match status" value="1"/>
</dbReference>
<dbReference type="InterPro" id="IPR029017">
    <property type="entry name" value="Enolase-like_N"/>
</dbReference>
<dbReference type="EMBL" id="DF237329">
    <property type="protein sequence ID" value="GAQ87828.1"/>
    <property type="molecule type" value="Genomic_DNA"/>
</dbReference>
<dbReference type="HAMAP" id="MF_00318">
    <property type="entry name" value="Enolase"/>
    <property type="match status" value="1"/>
</dbReference>
<dbReference type="InterPro" id="IPR000941">
    <property type="entry name" value="Enolase"/>
</dbReference>
<evidence type="ECO:0000256" key="2">
    <source>
        <dbReference type="ARBA" id="ARBA00009604"/>
    </source>
</evidence>
<evidence type="ECO:0000256" key="5">
    <source>
        <dbReference type="ARBA" id="ARBA00023239"/>
    </source>
</evidence>
<dbReference type="GO" id="GO:0000015">
    <property type="term" value="C:phosphopyruvate hydratase complex"/>
    <property type="evidence" value="ECO:0000318"/>
    <property type="project" value="GO_Central"/>
</dbReference>
<feature type="compositionally biased region" description="Basic and acidic residues" evidence="6">
    <location>
        <begin position="99"/>
        <end position="110"/>
    </location>
</feature>
<dbReference type="PRINTS" id="PR00148">
    <property type="entry name" value="ENOLASE"/>
</dbReference>
<feature type="domain" description="Enolase N-terminal" evidence="8">
    <location>
        <begin position="61"/>
        <end position="188"/>
    </location>
</feature>
<evidence type="ECO:0000256" key="6">
    <source>
        <dbReference type="SAM" id="MobiDB-lite"/>
    </source>
</evidence>
<dbReference type="SUPFAM" id="SSF51604">
    <property type="entry name" value="Enolase C-terminal domain-like"/>
    <property type="match status" value="1"/>
</dbReference>
<dbReference type="UniPathway" id="UPA00109">
    <property type="reaction ID" value="UER00187"/>
</dbReference>
<name>A0A1Y1II55_KLENI</name>
<dbReference type="GO" id="GO:0006096">
    <property type="term" value="P:glycolytic process"/>
    <property type="evidence" value="ECO:0000318"/>
    <property type="project" value="GO_Central"/>
</dbReference>
<keyword evidence="5" id="KW-0456">Lyase</keyword>
<dbReference type="GO" id="GO:0000287">
    <property type="term" value="F:magnesium ion binding"/>
    <property type="evidence" value="ECO:0007669"/>
    <property type="project" value="InterPro"/>
</dbReference>
<dbReference type="CDD" id="cd03313">
    <property type="entry name" value="enolase"/>
    <property type="match status" value="1"/>
</dbReference>
<dbReference type="AlphaFoldDB" id="A0A1Y1II55"/>
<protein>
    <recommendedName>
        <fullName evidence="3">phosphopyruvate hydratase</fullName>
        <ecNumber evidence="3">4.2.1.11</ecNumber>
    </recommendedName>
</protein>
<evidence type="ECO:0000256" key="4">
    <source>
        <dbReference type="ARBA" id="ARBA00023152"/>
    </source>
</evidence>
<dbReference type="GO" id="GO:0004634">
    <property type="term" value="F:phosphopyruvate hydratase activity"/>
    <property type="evidence" value="ECO:0000318"/>
    <property type="project" value="GO_Central"/>
</dbReference>
<dbReference type="InterPro" id="IPR036849">
    <property type="entry name" value="Enolase-like_C_sf"/>
</dbReference>
<dbReference type="STRING" id="105231.A0A1Y1II55"/>
<comment type="similarity">
    <text evidence="2">Belongs to the enolase family.</text>
</comment>